<evidence type="ECO:0000313" key="7">
    <source>
        <dbReference type="EMBL" id="MCW4094440.1"/>
    </source>
</evidence>
<dbReference type="EMBL" id="JAPDUS010000029">
    <property type="protein sequence ID" value="MCW4094440.1"/>
    <property type="molecule type" value="Genomic_DNA"/>
</dbReference>
<feature type="domain" description="NADP-dependent oxidoreductase" evidence="5">
    <location>
        <begin position="42"/>
        <end position="270"/>
    </location>
</feature>
<evidence type="ECO:0000256" key="4">
    <source>
        <dbReference type="SAM" id="SignalP"/>
    </source>
</evidence>
<dbReference type="InterPro" id="IPR023210">
    <property type="entry name" value="NADP_OxRdtase_dom"/>
</dbReference>
<dbReference type="RefSeq" id="WP_264960239.1">
    <property type="nucleotide sequence ID" value="NZ_JAPDUQ010000004.1"/>
</dbReference>
<accession>A0AAW5U362</accession>
<dbReference type="SUPFAM" id="SSF51430">
    <property type="entry name" value="NAD(P)-linked oxidoreductase"/>
    <property type="match status" value="1"/>
</dbReference>
<sequence length="438" mass="49622">MKKIIMTMVGCIWMMAAYAQGPMVRLSNGIEMPQFGIGTFAVPSNEACKEAVLTALRAGYRHIDTAHAYMDERGVGDAVNEFITEGGCKREDIWVTSKIWPSEYADPTAIDRMLRRLNLDYVDLVYPHQPVGDIKAAWHNLELAVKQGKVRTLGLSNFEVPGAEEWFQWCVDSTEIKPVIMQMECHPYAQRIQKRKLAEKYGMKVECWFPLGGAMSQGALLKDPVIMKIAKAHHVSPAQVILRWEIQEGLLTIPGATNPDYIHENIAAAQGEVGGKPFALMAKDMKQIRKLNKEQRFFNAAYGERMNYLKWNVADSIERAEAELTALSAKKWEWMAEKNVTELARLFHKDAMFVHMGGAWGRTAELMTIEKGSIWYKHTDIHRVEPRISGNTAVVYSELQLTSEVGGHEVSFPFYVSEVYIKEGEDWKLLTLAFTKKS</sequence>
<evidence type="ECO:0000259" key="6">
    <source>
        <dbReference type="Pfam" id="PF14534"/>
    </source>
</evidence>
<proteinExistence type="inferred from homology"/>
<comment type="similarity">
    <text evidence="1">Belongs to the aldo/keto reductase family.</text>
</comment>
<dbReference type="PANTHER" id="PTHR43827:SF3">
    <property type="entry name" value="NADP-DEPENDENT OXIDOREDUCTASE DOMAIN-CONTAINING PROTEIN"/>
    <property type="match status" value="1"/>
</dbReference>
<feature type="signal peptide" evidence="4">
    <location>
        <begin position="1"/>
        <end position="19"/>
    </location>
</feature>
<dbReference type="AlphaFoldDB" id="A0AAW5U362"/>
<dbReference type="InterPro" id="IPR020471">
    <property type="entry name" value="AKR"/>
</dbReference>
<dbReference type="InterPro" id="IPR036812">
    <property type="entry name" value="NAD(P)_OxRdtase_dom_sf"/>
</dbReference>
<protein>
    <submittedName>
        <fullName evidence="7">Aldo/keto reductase</fullName>
    </submittedName>
</protein>
<dbReference type="Gene3D" id="3.10.450.50">
    <property type="match status" value="1"/>
</dbReference>
<comment type="caution">
    <text evidence="7">The sequence shown here is derived from an EMBL/GenBank/DDBJ whole genome shotgun (WGS) entry which is preliminary data.</text>
</comment>
<dbReference type="InterPro" id="IPR018170">
    <property type="entry name" value="Aldo/ket_reductase_CS"/>
</dbReference>
<evidence type="ECO:0000313" key="8">
    <source>
        <dbReference type="Proteomes" id="UP001209074"/>
    </source>
</evidence>
<keyword evidence="2" id="KW-0521">NADP</keyword>
<dbReference type="PROSITE" id="PS00062">
    <property type="entry name" value="ALDOKETO_REDUCTASE_2"/>
    <property type="match status" value="1"/>
</dbReference>
<keyword evidence="4" id="KW-0732">Signal</keyword>
<dbReference type="InterPro" id="IPR027843">
    <property type="entry name" value="DUF4440"/>
</dbReference>
<dbReference type="GO" id="GO:0016616">
    <property type="term" value="F:oxidoreductase activity, acting on the CH-OH group of donors, NAD or NADP as acceptor"/>
    <property type="evidence" value="ECO:0007669"/>
    <property type="project" value="UniProtKB-ARBA"/>
</dbReference>
<dbReference type="SUPFAM" id="SSF54427">
    <property type="entry name" value="NTF2-like"/>
    <property type="match status" value="1"/>
</dbReference>
<name>A0AAW5U362_9BACT</name>
<dbReference type="PROSITE" id="PS00798">
    <property type="entry name" value="ALDOKETO_REDUCTASE_1"/>
    <property type="match status" value="1"/>
</dbReference>
<dbReference type="Gene3D" id="3.20.20.100">
    <property type="entry name" value="NADP-dependent oxidoreductase domain"/>
    <property type="match status" value="1"/>
</dbReference>
<dbReference type="Proteomes" id="UP001209074">
    <property type="component" value="Unassembled WGS sequence"/>
</dbReference>
<dbReference type="Pfam" id="PF14534">
    <property type="entry name" value="DUF4440"/>
    <property type="match status" value="1"/>
</dbReference>
<dbReference type="InterPro" id="IPR032710">
    <property type="entry name" value="NTF2-like_dom_sf"/>
</dbReference>
<feature type="domain" description="DUF4440" evidence="6">
    <location>
        <begin position="325"/>
        <end position="429"/>
    </location>
</feature>
<feature type="chain" id="PRO_5043644388" evidence="4">
    <location>
        <begin position="20"/>
        <end position="438"/>
    </location>
</feature>
<dbReference type="PRINTS" id="PR00069">
    <property type="entry name" value="ALDKETRDTASE"/>
</dbReference>
<dbReference type="Pfam" id="PF00248">
    <property type="entry name" value="Aldo_ket_red"/>
    <property type="match status" value="1"/>
</dbReference>
<gene>
    <name evidence="7" type="ORF">ONT05_12950</name>
</gene>
<dbReference type="PANTHER" id="PTHR43827">
    <property type="entry name" value="2,5-DIKETO-D-GLUCONIC ACID REDUCTASE"/>
    <property type="match status" value="1"/>
</dbReference>
<organism evidence="7 8">
    <name type="scientific">Segatella copri</name>
    <dbReference type="NCBI Taxonomy" id="165179"/>
    <lineage>
        <taxon>Bacteria</taxon>
        <taxon>Pseudomonadati</taxon>
        <taxon>Bacteroidota</taxon>
        <taxon>Bacteroidia</taxon>
        <taxon>Bacteroidales</taxon>
        <taxon>Prevotellaceae</taxon>
        <taxon>Segatella</taxon>
    </lineage>
</organism>
<evidence type="ECO:0000256" key="2">
    <source>
        <dbReference type="ARBA" id="ARBA00022857"/>
    </source>
</evidence>
<evidence type="ECO:0000256" key="3">
    <source>
        <dbReference type="ARBA" id="ARBA00023002"/>
    </source>
</evidence>
<reference evidence="7" key="1">
    <citation type="submission" date="2022-11" db="EMBL/GenBank/DDBJ databases">
        <title>Genomic repertoires linked with pathogenic potency of arthritogenic Prevotella copri isolated from the gut of rheumatoid arthritis patients.</title>
        <authorList>
            <person name="Nii T."/>
            <person name="Maeda Y."/>
            <person name="Motooka D."/>
            <person name="Naito M."/>
            <person name="Matsumoto Y."/>
            <person name="Ogawa T."/>
            <person name="Oguro-Igashira E."/>
            <person name="Kishikawa T."/>
            <person name="Yamashita M."/>
            <person name="Koizumi S."/>
            <person name="Kurakawa T."/>
            <person name="Okumura R."/>
            <person name="Kayama H."/>
            <person name="Murakami M."/>
            <person name="Sakaguchi T."/>
            <person name="Das B."/>
            <person name="Nakamura S."/>
            <person name="Okada Y."/>
            <person name="Kumanogoh A."/>
            <person name="Takeda K."/>
        </authorList>
    </citation>
    <scope>NUCLEOTIDE SEQUENCE</scope>
    <source>
        <strain evidence="7">N016-13</strain>
    </source>
</reference>
<evidence type="ECO:0000256" key="1">
    <source>
        <dbReference type="ARBA" id="ARBA00007905"/>
    </source>
</evidence>
<keyword evidence="3" id="KW-0560">Oxidoreductase</keyword>
<evidence type="ECO:0000259" key="5">
    <source>
        <dbReference type="Pfam" id="PF00248"/>
    </source>
</evidence>